<evidence type="ECO:0000313" key="3">
    <source>
        <dbReference type="EMBL" id="MCD2491670.1"/>
    </source>
</evidence>
<dbReference type="Pfam" id="PF03713">
    <property type="entry name" value="DUF305"/>
    <property type="match status" value="1"/>
</dbReference>
<keyword evidence="1" id="KW-0175">Coiled coil</keyword>
<reference evidence="3 4" key="1">
    <citation type="submission" date="2021-11" db="EMBL/GenBank/DDBJ databases">
        <title>Lacrimispora sp. nov. NSJ-141 isolated from human feces.</title>
        <authorList>
            <person name="Abdugheni R."/>
        </authorList>
    </citation>
    <scope>NUCLEOTIDE SEQUENCE [LARGE SCALE GENOMIC DNA]</scope>
    <source>
        <strain evidence="3 4">NSJ-141</strain>
    </source>
</reference>
<dbReference type="PANTHER" id="PTHR36933">
    <property type="entry name" value="SLL0788 PROTEIN"/>
    <property type="match status" value="1"/>
</dbReference>
<dbReference type="InterPro" id="IPR012347">
    <property type="entry name" value="Ferritin-like"/>
</dbReference>
<organism evidence="3 4">
    <name type="scientific">Lientehia hominis</name>
    <dbReference type="NCBI Taxonomy" id="2897778"/>
    <lineage>
        <taxon>Bacteria</taxon>
        <taxon>Bacillati</taxon>
        <taxon>Bacillota</taxon>
        <taxon>Clostridia</taxon>
        <taxon>Lachnospirales</taxon>
        <taxon>Lachnospiraceae</taxon>
        <taxon>Lientehia</taxon>
    </lineage>
</organism>
<proteinExistence type="predicted"/>
<evidence type="ECO:0000313" key="4">
    <source>
        <dbReference type="Proteomes" id="UP001299265"/>
    </source>
</evidence>
<dbReference type="InterPro" id="IPR005183">
    <property type="entry name" value="DUF305_CopM-like"/>
</dbReference>
<feature type="domain" description="DUF305" evidence="2">
    <location>
        <begin position="57"/>
        <end position="198"/>
    </location>
</feature>
<dbReference type="Gene3D" id="1.20.1260.10">
    <property type="match status" value="2"/>
</dbReference>
<dbReference type="AlphaFoldDB" id="A0AAP2RIQ7"/>
<name>A0AAP2RIQ7_9FIRM</name>
<gene>
    <name evidence="3" type="ORF">LQE92_03400</name>
</gene>
<evidence type="ECO:0000256" key="1">
    <source>
        <dbReference type="SAM" id="Coils"/>
    </source>
</evidence>
<feature type="coiled-coil region" evidence="1">
    <location>
        <begin position="87"/>
        <end position="114"/>
    </location>
</feature>
<evidence type="ECO:0000259" key="2">
    <source>
        <dbReference type="Pfam" id="PF03713"/>
    </source>
</evidence>
<keyword evidence="4" id="KW-1185">Reference proteome</keyword>
<accession>A0AAP2RIQ7</accession>
<dbReference type="PROSITE" id="PS51257">
    <property type="entry name" value="PROKAR_LIPOPROTEIN"/>
    <property type="match status" value="1"/>
</dbReference>
<dbReference type="Proteomes" id="UP001299265">
    <property type="component" value="Unassembled WGS sequence"/>
</dbReference>
<protein>
    <submittedName>
        <fullName evidence="3">DUF305 domain-containing protein</fullName>
    </submittedName>
</protein>
<dbReference type="RefSeq" id="WP_231061584.1">
    <property type="nucleotide sequence ID" value="NZ_JAJNOR010000001.1"/>
</dbReference>
<dbReference type="PANTHER" id="PTHR36933:SF1">
    <property type="entry name" value="SLL0788 PROTEIN"/>
    <property type="match status" value="1"/>
</dbReference>
<sequence length="205" mass="23034">MKKYRIALAVSAVLVLLSGCGSSKKELDAYMGEQDEIMEEMMEKMDDVEPSGSAAAAFLNQMIPHHQSAVKMSQSYLQHAGEKGKFKELAEQIISTQEDEIKQMSEMAARIMDEGMADEEQEALYLEEYEKMMKSHHSAHDSQAKSLDRAFAEGMSMHHQMAVDMSKAVLNHTDEEEVILLANVIIAQQEKEIQQMEQEDGGHAH</sequence>
<comment type="caution">
    <text evidence="3">The sequence shown here is derived from an EMBL/GenBank/DDBJ whole genome shotgun (WGS) entry which is preliminary data.</text>
</comment>
<dbReference type="EMBL" id="JAJNOR010000001">
    <property type="protein sequence ID" value="MCD2491670.1"/>
    <property type="molecule type" value="Genomic_DNA"/>
</dbReference>